<accession>A0A380FKP3</accession>
<name>A0A380FKP3_STAGA</name>
<reference evidence="1 2" key="1">
    <citation type="submission" date="2018-06" db="EMBL/GenBank/DDBJ databases">
        <authorList>
            <consortium name="Pathogen Informatics"/>
            <person name="Doyle S."/>
        </authorList>
    </citation>
    <scope>NUCLEOTIDE SEQUENCE [LARGE SCALE GENOMIC DNA]</scope>
    <source>
        <strain evidence="1 2">NCTC12195</strain>
    </source>
</reference>
<evidence type="ECO:0000313" key="1">
    <source>
        <dbReference type="EMBL" id="SUM33734.1"/>
    </source>
</evidence>
<proteinExistence type="predicted"/>
<organism evidence="1 2">
    <name type="scientific">Staphylococcus gallinarum</name>
    <dbReference type="NCBI Taxonomy" id="1293"/>
    <lineage>
        <taxon>Bacteria</taxon>
        <taxon>Bacillati</taxon>
        <taxon>Bacillota</taxon>
        <taxon>Bacilli</taxon>
        <taxon>Bacillales</taxon>
        <taxon>Staphylococcaceae</taxon>
        <taxon>Staphylococcus</taxon>
    </lineage>
</organism>
<gene>
    <name evidence="1" type="ORF">NCTC12195_03203</name>
</gene>
<dbReference type="Proteomes" id="UP000255277">
    <property type="component" value="Unassembled WGS sequence"/>
</dbReference>
<protein>
    <submittedName>
        <fullName evidence="1">Uncharacterized protein</fullName>
    </submittedName>
</protein>
<dbReference type="AlphaFoldDB" id="A0A380FKP3"/>
<dbReference type="EMBL" id="UHDK01000001">
    <property type="protein sequence ID" value="SUM33734.1"/>
    <property type="molecule type" value="Genomic_DNA"/>
</dbReference>
<evidence type="ECO:0000313" key="2">
    <source>
        <dbReference type="Proteomes" id="UP000255277"/>
    </source>
</evidence>
<sequence length="41" mass="5171">MDNPTEIKYPFDDYGDPYYAATHFKAIQKYRRYIKRFYRLD</sequence>